<comment type="similarity">
    <text evidence="2">Belongs to the AAA ATPase family.</text>
</comment>
<dbReference type="InterPro" id="IPR047533">
    <property type="entry name" value="RecA-like_PEX6_r2"/>
</dbReference>
<dbReference type="InterPro" id="IPR003960">
    <property type="entry name" value="ATPase_AAA_CS"/>
</dbReference>
<dbReference type="FunCoup" id="A0A448YFR4">
    <property type="interactions" value="272"/>
</dbReference>
<evidence type="ECO:0000256" key="9">
    <source>
        <dbReference type="ARBA" id="ARBA00034920"/>
    </source>
</evidence>
<dbReference type="FunFam" id="3.40.50.300:FF:000109">
    <property type="entry name" value="Peroxisomal biogenesis factor 6"/>
    <property type="match status" value="1"/>
</dbReference>
<keyword evidence="6" id="KW-0067">ATP-binding</keyword>
<dbReference type="GO" id="GO:0005829">
    <property type="term" value="C:cytosol"/>
    <property type="evidence" value="ECO:0007669"/>
    <property type="project" value="TreeGrafter"/>
</dbReference>
<dbReference type="InterPro" id="IPR027417">
    <property type="entry name" value="P-loop_NTPase"/>
</dbReference>
<evidence type="ECO:0000256" key="1">
    <source>
        <dbReference type="ARBA" id="ARBA00004170"/>
    </source>
</evidence>
<evidence type="ECO:0000256" key="10">
    <source>
        <dbReference type="ARBA" id="ARBA00048778"/>
    </source>
</evidence>
<name>A0A448YFR4_BRENA</name>
<dbReference type="SMART" id="SM00382">
    <property type="entry name" value="AAA"/>
    <property type="match status" value="2"/>
</dbReference>
<evidence type="ECO:0000256" key="6">
    <source>
        <dbReference type="ARBA" id="ARBA00022840"/>
    </source>
</evidence>
<dbReference type="PROSITE" id="PS00674">
    <property type="entry name" value="AAA"/>
    <property type="match status" value="1"/>
</dbReference>
<protein>
    <recommendedName>
        <fullName evidence="8">Peroxisomal ATPase PEX6</fullName>
    </recommendedName>
    <alternativeName>
        <fullName evidence="9">Peroxin-6</fullName>
    </alternativeName>
</protein>
<dbReference type="InterPro" id="IPR050168">
    <property type="entry name" value="AAA_ATPase_domain"/>
</dbReference>
<dbReference type="InParanoid" id="A0A448YFR4"/>
<feature type="domain" description="AAA+ ATPase" evidence="11">
    <location>
        <begin position="539"/>
        <end position="678"/>
    </location>
</feature>
<dbReference type="GO" id="GO:0005524">
    <property type="term" value="F:ATP binding"/>
    <property type="evidence" value="ECO:0007669"/>
    <property type="project" value="UniProtKB-KW"/>
</dbReference>
<dbReference type="Proteomes" id="UP000290900">
    <property type="component" value="Unassembled WGS sequence"/>
</dbReference>
<dbReference type="PANTHER" id="PTHR23077:SF9">
    <property type="entry name" value="PEROXISOMAL ATPASE PEX6"/>
    <property type="match status" value="1"/>
</dbReference>
<keyword evidence="7" id="KW-0472">Membrane</keyword>
<dbReference type="Pfam" id="PF00004">
    <property type="entry name" value="AAA"/>
    <property type="match status" value="2"/>
</dbReference>
<dbReference type="Pfam" id="PF23315">
    <property type="entry name" value="PEX6_4th"/>
    <property type="match status" value="1"/>
</dbReference>
<keyword evidence="13" id="KW-1185">Reference proteome</keyword>
<comment type="subcellular location">
    <subcellularLocation>
        <location evidence="1">Membrane</location>
        <topology evidence="1">Peripheral membrane protein</topology>
    </subcellularLocation>
</comment>
<reference evidence="12 13" key="1">
    <citation type="submission" date="2018-12" db="EMBL/GenBank/DDBJ databases">
        <authorList>
            <person name="Tiukova I."/>
            <person name="Dainat J."/>
        </authorList>
    </citation>
    <scope>NUCLEOTIDE SEQUENCE [LARGE SCALE GENOMIC DNA]</scope>
</reference>
<organism evidence="12 13">
    <name type="scientific">Brettanomyces naardenensis</name>
    <name type="common">Yeast</name>
    <dbReference type="NCBI Taxonomy" id="13370"/>
    <lineage>
        <taxon>Eukaryota</taxon>
        <taxon>Fungi</taxon>
        <taxon>Dikarya</taxon>
        <taxon>Ascomycota</taxon>
        <taxon>Saccharomycotina</taxon>
        <taxon>Pichiomycetes</taxon>
        <taxon>Pichiales</taxon>
        <taxon>Pichiaceae</taxon>
        <taxon>Brettanomyces</taxon>
    </lineage>
</organism>
<dbReference type="InterPro" id="IPR003593">
    <property type="entry name" value="AAA+_ATPase"/>
</dbReference>
<keyword evidence="3" id="KW-0962">Peroxisome biogenesis</keyword>
<dbReference type="CDD" id="cd19527">
    <property type="entry name" value="RecA-like_PEX6_r2"/>
    <property type="match status" value="1"/>
</dbReference>
<evidence type="ECO:0000256" key="8">
    <source>
        <dbReference type="ARBA" id="ARBA00034811"/>
    </source>
</evidence>
<evidence type="ECO:0000313" key="12">
    <source>
        <dbReference type="EMBL" id="VEU19729.1"/>
    </source>
</evidence>
<evidence type="ECO:0000256" key="3">
    <source>
        <dbReference type="ARBA" id="ARBA00022593"/>
    </source>
</evidence>
<dbReference type="SUPFAM" id="SSF52540">
    <property type="entry name" value="P-loop containing nucleoside triphosphate hydrolases"/>
    <property type="match status" value="2"/>
</dbReference>
<evidence type="ECO:0000313" key="13">
    <source>
        <dbReference type="Proteomes" id="UP000290900"/>
    </source>
</evidence>
<sequence length="1098" mass="121299">MPGTTSKLQPIINPGPVKLNLRISVNAEGSLEFLVLNRGIFHYFYGEDENIGGRYISVRLLGSNVLADARIYPITVGDELDSNIVELHSLSLLHQYGADFSVEKCMIRPISKLPHLTEVVMKFPEEVYNLLERYPREKLIAILAKERESGTSFIITRRGDWSRFLNGRVVHCEPTDQGYMDTKTAIVVLKVGKSMRKYNMNKTEEGSICSTSAQLDSFDPFSIDLTSGSIIRHSPLSRPQKFRVVCYSKDTIRKYTRFESLKGPQAADAEEAYVCLSSTDMRDLGLLCGDIVKLTTGEEDASPSGIYARILPFVDPSRFYHKVVYCSPILLLNLGWPKEVSINIVADSTHKRIDELITVAASIVLARVATPSTLDRTIQHTFLSNLKSHFEAHPRIIRAGQYIPVPVDSDLARSIFNTYDSSEEHLLPETMPSGNPDTLAWFKITGGTFEDAEAKEDPIPDGKLFLVDPARTRMTQVGLVSEPLPVSSHFNDVNEYFGIPRMFSYPSICVADGSLSFAYADRLRRIIGTAFRISGKIPIETTVLLSSTARSMGKSSLVRSVTGELGASLLELDGYEVLTAGSPGKTIGTIRGKADRAVESCSRLVLYIKHIEALSKKGDPQQQQLKRQSDSLSQKVSELVKEYAKQGVVIIFSANDPDSISEILRSRIKFEVVVSVPSDAERRMILQHLLKFRATDAKFQFDAGDDLSLESLAMQSAGLSPSDLCSVVDNARDNALDELEKEASVDAVPLDQFIALNGGVVRLTSGNFEKAINGARTKNSDAIGAPKIPDVKWEDVGGLDNVKGEILDTIDMPLKHPELFGDGVKKRSGILFYGPPGTGKTLLAKAIATNFALNFFSVKGPELLNMYIGESEANVRRVFQKARDAKPCVIFFDELDSVAPKRGNQGDSGGVMDRIVSQLLAELDGMSSANGGGDGVFVVGATNRPDLLDEALLRPGRFDKLLYLGISDTHKKQATIIQALTRKFSLERDFDPLKVAEKCPFNYTGADFYALCSDAMLNAMIRTAGSVDSKVKAYNELRPNEKEISTRFWFDHIAKEEDTDVVVKTQDFEKAQRDLIPSVSIRELDHYLEVREGFEGGK</sequence>
<comment type="catalytic activity">
    <reaction evidence="10">
        <text>ATP + H2O = ADP + phosphate + H(+)</text>
        <dbReference type="Rhea" id="RHEA:13065"/>
        <dbReference type="ChEBI" id="CHEBI:15377"/>
        <dbReference type="ChEBI" id="CHEBI:15378"/>
        <dbReference type="ChEBI" id="CHEBI:30616"/>
        <dbReference type="ChEBI" id="CHEBI:43474"/>
        <dbReference type="ChEBI" id="CHEBI:456216"/>
    </reaction>
    <physiologicalReaction direction="left-to-right" evidence="10">
        <dbReference type="Rhea" id="RHEA:13066"/>
    </physiologicalReaction>
</comment>
<dbReference type="AlphaFoldDB" id="A0A448YFR4"/>
<dbReference type="FunFam" id="1.10.8.60:FF:000039">
    <property type="entry name" value="peroxisome biogenesis factor 6"/>
    <property type="match status" value="1"/>
</dbReference>
<accession>A0A448YFR4</accession>
<dbReference type="EMBL" id="CAACVR010000001">
    <property type="protein sequence ID" value="VEU19729.1"/>
    <property type="molecule type" value="Genomic_DNA"/>
</dbReference>
<evidence type="ECO:0000256" key="7">
    <source>
        <dbReference type="ARBA" id="ARBA00023136"/>
    </source>
</evidence>
<dbReference type="InterPro" id="IPR003959">
    <property type="entry name" value="ATPase_AAA_core"/>
</dbReference>
<dbReference type="GO" id="GO:0005778">
    <property type="term" value="C:peroxisomal membrane"/>
    <property type="evidence" value="ECO:0007669"/>
    <property type="project" value="TreeGrafter"/>
</dbReference>
<dbReference type="Gene3D" id="3.40.50.300">
    <property type="entry name" value="P-loop containing nucleotide triphosphate hydrolases"/>
    <property type="match status" value="2"/>
</dbReference>
<evidence type="ECO:0000259" key="11">
    <source>
        <dbReference type="SMART" id="SM00382"/>
    </source>
</evidence>
<dbReference type="GO" id="GO:0016887">
    <property type="term" value="F:ATP hydrolysis activity"/>
    <property type="evidence" value="ECO:0007669"/>
    <property type="project" value="InterPro"/>
</dbReference>
<dbReference type="STRING" id="13370.A0A448YFR4"/>
<dbReference type="PANTHER" id="PTHR23077">
    <property type="entry name" value="AAA-FAMILY ATPASE"/>
    <property type="match status" value="1"/>
</dbReference>
<keyword evidence="4" id="KW-0547">Nucleotide-binding</keyword>
<evidence type="ECO:0000256" key="4">
    <source>
        <dbReference type="ARBA" id="ARBA00022741"/>
    </source>
</evidence>
<gene>
    <name evidence="12" type="ORF">BRENAR_LOCUS465</name>
</gene>
<dbReference type="GO" id="GO:0016558">
    <property type="term" value="P:protein import into peroxisome matrix"/>
    <property type="evidence" value="ECO:0007669"/>
    <property type="project" value="TreeGrafter"/>
</dbReference>
<dbReference type="Gene3D" id="1.10.8.60">
    <property type="match status" value="2"/>
</dbReference>
<keyword evidence="5" id="KW-0378">Hydrolase</keyword>
<dbReference type="InterPro" id="IPR056995">
    <property type="entry name" value="PEX6_4th_dom"/>
</dbReference>
<proteinExistence type="inferred from homology"/>
<feature type="domain" description="AAA+ ATPase" evidence="11">
    <location>
        <begin position="826"/>
        <end position="968"/>
    </location>
</feature>
<dbReference type="OrthoDB" id="5553750at2759"/>
<evidence type="ECO:0000256" key="2">
    <source>
        <dbReference type="ARBA" id="ARBA00006914"/>
    </source>
</evidence>
<evidence type="ECO:0000256" key="5">
    <source>
        <dbReference type="ARBA" id="ARBA00022801"/>
    </source>
</evidence>